<sequence length="619" mass="71364">MDTNRKLKIAYKLSSMLKCELTDLTRLSSEQMEYIHRYIKDHVFLRACPGSGKTEVIGLKASYEISKWQEQNIGGLAVLTFTNSAAKELNNRIRKYSELTIGTHPHFIGTFDSWLHNFLLHPFCHYLTAYKGKDGDKSIRIIEQDSGADFMYAYQFKVDHKGKKVPVKATEYHFKDNWKTVVGDTDIAKSIISRGLTTTEFEEFKTVKTKFIKDGFATYSDAEFLCCRLLTKFKFLTQKIALRFPVIIVDECQDLSEDQLTIIDILQQKGTIFHFVGDINQAIYEFRDVNPELLMAYIQKKKFLELKLTKNYRSNQSIVDLTSLMIGNSDIVQANIGNLIPAPCILWQYDDQSFSDLPTKFEELILKHSLTLNQCVILARGKSTLDPLRVQNQNNKYTKIELFAIALHCWNKQQRNTDELTNALLYAGKFFFSIAYGGHPDVKNQYCPDGIDPVEWRLLLKRLLDEANVLYPFKANGVDMTWKNWVVLVKQFLMNKWFLLKYSSVTYDKIKNGIKSPDNKGDKYVHEIHSFTNLKNPFRTTTIHSVKGETLEAVLLISHKNKQSKGGHHSHWFREGNFTEEHIRFAYVACSRPKHLLVIATPMLSATELTQLKKIGLVP</sequence>
<proteinExistence type="predicted"/>
<evidence type="ECO:0000313" key="9">
    <source>
        <dbReference type="EMBL" id="TWI97630.1"/>
    </source>
</evidence>
<feature type="binding site" evidence="7">
    <location>
        <begin position="47"/>
        <end position="54"/>
    </location>
    <ligand>
        <name>ATP</name>
        <dbReference type="ChEBI" id="CHEBI:30616"/>
    </ligand>
</feature>
<evidence type="ECO:0000256" key="6">
    <source>
        <dbReference type="ARBA" id="ARBA00034923"/>
    </source>
</evidence>
<reference evidence="9 10" key="1">
    <citation type="submission" date="2019-07" db="EMBL/GenBank/DDBJ databases">
        <title>Genomic Encyclopedia of Archaeal and Bacterial Type Strains, Phase II (KMG-II): from individual species to whole genera.</title>
        <authorList>
            <person name="Goeker M."/>
        </authorList>
    </citation>
    <scope>NUCLEOTIDE SEQUENCE [LARGE SCALE GENOMIC DNA]</scope>
    <source>
        <strain evidence="9 10">ATCC BAA-1854</strain>
    </source>
</reference>
<dbReference type="InterPro" id="IPR014016">
    <property type="entry name" value="UvrD-like_ATP-bd"/>
</dbReference>
<dbReference type="InterPro" id="IPR013986">
    <property type="entry name" value="DExx_box_DNA_helicase_dom_sf"/>
</dbReference>
<dbReference type="Gene3D" id="1.10.10.160">
    <property type="match status" value="1"/>
</dbReference>
<evidence type="ECO:0000313" key="10">
    <source>
        <dbReference type="Proteomes" id="UP000317010"/>
    </source>
</evidence>
<dbReference type="Gene3D" id="3.40.50.300">
    <property type="entry name" value="P-loop containing nucleotide triphosphate hydrolases"/>
    <property type="match status" value="2"/>
</dbReference>
<dbReference type="PROSITE" id="PS51198">
    <property type="entry name" value="UVRD_HELICASE_ATP_BIND"/>
    <property type="match status" value="1"/>
</dbReference>
<dbReference type="SUPFAM" id="SSF52540">
    <property type="entry name" value="P-loop containing nucleoside triphosphate hydrolases"/>
    <property type="match status" value="1"/>
</dbReference>
<dbReference type="GO" id="GO:0003677">
    <property type="term" value="F:DNA binding"/>
    <property type="evidence" value="ECO:0007669"/>
    <property type="project" value="UniProtKB-KW"/>
</dbReference>
<dbReference type="PANTHER" id="PTHR11070">
    <property type="entry name" value="UVRD / RECB / PCRA DNA HELICASE FAMILY MEMBER"/>
    <property type="match status" value="1"/>
</dbReference>
<dbReference type="GO" id="GO:0005524">
    <property type="term" value="F:ATP binding"/>
    <property type="evidence" value="ECO:0007669"/>
    <property type="project" value="UniProtKB-UniRule"/>
</dbReference>
<dbReference type="AlphaFoldDB" id="A0A562TXP7"/>
<keyword evidence="5" id="KW-0238">DNA-binding</keyword>
<dbReference type="InterPro" id="IPR027417">
    <property type="entry name" value="P-loop_NTPase"/>
</dbReference>
<protein>
    <recommendedName>
        <fullName evidence="6">DNA 3'-5' helicase II</fullName>
    </recommendedName>
</protein>
<organism evidence="9 10">
    <name type="scientific">Mucilaginibacter frigoritolerans</name>
    <dbReference type="NCBI Taxonomy" id="652788"/>
    <lineage>
        <taxon>Bacteria</taxon>
        <taxon>Pseudomonadati</taxon>
        <taxon>Bacteroidota</taxon>
        <taxon>Sphingobacteriia</taxon>
        <taxon>Sphingobacteriales</taxon>
        <taxon>Sphingobacteriaceae</taxon>
        <taxon>Mucilaginibacter</taxon>
    </lineage>
</organism>
<evidence type="ECO:0000256" key="1">
    <source>
        <dbReference type="ARBA" id="ARBA00022741"/>
    </source>
</evidence>
<dbReference type="GO" id="GO:0043138">
    <property type="term" value="F:3'-5' DNA helicase activity"/>
    <property type="evidence" value="ECO:0007669"/>
    <property type="project" value="TreeGrafter"/>
</dbReference>
<dbReference type="Proteomes" id="UP000317010">
    <property type="component" value="Unassembled WGS sequence"/>
</dbReference>
<keyword evidence="4 7" id="KW-0067">ATP-binding</keyword>
<comment type="caution">
    <text evidence="9">The sequence shown here is derived from an EMBL/GenBank/DDBJ whole genome shotgun (WGS) entry which is preliminary data.</text>
</comment>
<evidence type="ECO:0000259" key="8">
    <source>
        <dbReference type="PROSITE" id="PS51198"/>
    </source>
</evidence>
<keyword evidence="2 7" id="KW-0378">Hydrolase</keyword>
<gene>
    <name evidence="9" type="ORF">JN11_03452</name>
</gene>
<dbReference type="Pfam" id="PF00580">
    <property type="entry name" value="UvrD-helicase"/>
    <property type="match status" value="1"/>
</dbReference>
<dbReference type="PANTHER" id="PTHR11070:SF2">
    <property type="entry name" value="ATP-DEPENDENT DNA HELICASE SRS2"/>
    <property type="match status" value="1"/>
</dbReference>
<dbReference type="GO" id="GO:0000725">
    <property type="term" value="P:recombinational repair"/>
    <property type="evidence" value="ECO:0007669"/>
    <property type="project" value="TreeGrafter"/>
</dbReference>
<dbReference type="EMBL" id="VLLI01000010">
    <property type="protein sequence ID" value="TWI97630.1"/>
    <property type="molecule type" value="Genomic_DNA"/>
</dbReference>
<evidence type="ECO:0000256" key="7">
    <source>
        <dbReference type="PROSITE-ProRule" id="PRU00560"/>
    </source>
</evidence>
<keyword evidence="3 7" id="KW-0347">Helicase</keyword>
<dbReference type="GO" id="GO:0016787">
    <property type="term" value="F:hydrolase activity"/>
    <property type="evidence" value="ECO:0007669"/>
    <property type="project" value="UniProtKB-UniRule"/>
</dbReference>
<evidence type="ECO:0000256" key="2">
    <source>
        <dbReference type="ARBA" id="ARBA00022801"/>
    </source>
</evidence>
<name>A0A562TXP7_9SPHI</name>
<feature type="domain" description="UvrD-like helicase ATP-binding" evidence="8">
    <location>
        <begin position="26"/>
        <end position="315"/>
    </location>
</feature>
<dbReference type="InterPro" id="IPR000212">
    <property type="entry name" value="DNA_helicase_UvrD/REP"/>
</dbReference>
<evidence type="ECO:0000256" key="4">
    <source>
        <dbReference type="ARBA" id="ARBA00022840"/>
    </source>
</evidence>
<keyword evidence="1 7" id="KW-0547">Nucleotide-binding</keyword>
<keyword evidence="10" id="KW-1185">Reference proteome</keyword>
<accession>A0A562TXP7</accession>
<evidence type="ECO:0000256" key="5">
    <source>
        <dbReference type="ARBA" id="ARBA00023125"/>
    </source>
</evidence>
<evidence type="ECO:0000256" key="3">
    <source>
        <dbReference type="ARBA" id="ARBA00022806"/>
    </source>
</evidence>